<accession>A0A5B9DNE7</accession>
<keyword evidence="1" id="KW-1133">Transmembrane helix</keyword>
<keyword evidence="1" id="KW-0472">Membrane</keyword>
<reference evidence="2 3" key="1">
    <citation type="journal article" date="2015" name="Int. J. Syst. Evol. Microbiol.">
        <title>Youhaiella tibetensis gen. nov., sp. nov., isolated from subsurface sediment.</title>
        <authorList>
            <person name="Wang Y.X."/>
            <person name="Huang F.Q."/>
            <person name="Nogi Y."/>
            <person name="Pang S.J."/>
            <person name="Wang P.K."/>
            <person name="Lv J."/>
        </authorList>
    </citation>
    <scope>NUCLEOTIDE SEQUENCE [LARGE SCALE GENOMIC DNA]</scope>
    <source>
        <strain evidence="3">fig4</strain>
    </source>
</reference>
<dbReference type="KEGG" id="yti:FNA67_09740"/>
<gene>
    <name evidence="2" type="ORF">FNA67_09740</name>
</gene>
<keyword evidence="3" id="KW-1185">Reference proteome</keyword>
<keyword evidence="1" id="KW-0812">Transmembrane</keyword>
<dbReference type="EMBL" id="CP041690">
    <property type="protein sequence ID" value="QEE20435.1"/>
    <property type="molecule type" value="Genomic_DNA"/>
</dbReference>
<dbReference type="AlphaFoldDB" id="A0A5B9DNE7"/>
<feature type="transmembrane region" description="Helical" evidence="1">
    <location>
        <begin position="12"/>
        <end position="30"/>
    </location>
</feature>
<organism evidence="2 3">
    <name type="scientific">Paradevosia tibetensis</name>
    <dbReference type="NCBI Taxonomy" id="1447062"/>
    <lineage>
        <taxon>Bacteria</taxon>
        <taxon>Pseudomonadati</taxon>
        <taxon>Pseudomonadota</taxon>
        <taxon>Alphaproteobacteria</taxon>
        <taxon>Hyphomicrobiales</taxon>
        <taxon>Devosiaceae</taxon>
        <taxon>Paradevosia</taxon>
    </lineage>
</organism>
<evidence type="ECO:0000313" key="3">
    <source>
        <dbReference type="Proteomes" id="UP000321062"/>
    </source>
</evidence>
<evidence type="ECO:0000313" key="2">
    <source>
        <dbReference type="EMBL" id="QEE20435.1"/>
    </source>
</evidence>
<evidence type="ECO:0000256" key="1">
    <source>
        <dbReference type="SAM" id="Phobius"/>
    </source>
</evidence>
<dbReference type="Proteomes" id="UP000321062">
    <property type="component" value="Chromosome"/>
</dbReference>
<protein>
    <submittedName>
        <fullName evidence="2">Uncharacterized protein</fullName>
    </submittedName>
</protein>
<sequence length="62" mass="6610">MAIGTELVGVPTWATVTLSIVVLAGGWFWGASVDYRYNAVVAERAGEMEREAADARPARAEA</sequence>
<proteinExistence type="predicted"/>
<name>A0A5B9DNE7_9HYPH</name>